<dbReference type="InterPro" id="IPR029016">
    <property type="entry name" value="GAF-like_dom_sf"/>
</dbReference>
<organism evidence="1 2">
    <name type="scientific">Noviherbaspirillum pedocola</name>
    <dbReference type="NCBI Taxonomy" id="2801341"/>
    <lineage>
        <taxon>Bacteria</taxon>
        <taxon>Pseudomonadati</taxon>
        <taxon>Pseudomonadota</taxon>
        <taxon>Betaproteobacteria</taxon>
        <taxon>Burkholderiales</taxon>
        <taxon>Oxalobacteraceae</taxon>
        <taxon>Noviherbaspirillum</taxon>
    </lineage>
</organism>
<evidence type="ECO:0008006" key="3">
    <source>
        <dbReference type="Google" id="ProtNLM"/>
    </source>
</evidence>
<gene>
    <name evidence="1" type="ORF">JJB74_11975</name>
</gene>
<evidence type="ECO:0000313" key="1">
    <source>
        <dbReference type="EMBL" id="MBK4735332.1"/>
    </source>
</evidence>
<dbReference type="AlphaFoldDB" id="A0A934SYN0"/>
<dbReference type="InterPro" id="IPR036890">
    <property type="entry name" value="HATPase_C_sf"/>
</dbReference>
<dbReference type="SUPFAM" id="SSF55781">
    <property type="entry name" value="GAF domain-like"/>
    <property type="match status" value="1"/>
</dbReference>
<name>A0A934SYN0_9BURK</name>
<proteinExistence type="predicted"/>
<keyword evidence="2" id="KW-1185">Reference proteome</keyword>
<reference evidence="1" key="1">
    <citation type="submission" date="2021-01" db="EMBL/GenBank/DDBJ databases">
        <title>Genome sequence of strain Noviherbaspirillum sp. DKR-6.</title>
        <authorList>
            <person name="Chaudhary D.K."/>
        </authorList>
    </citation>
    <scope>NUCLEOTIDE SEQUENCE</scope>
    <source>
        <strain evidence="1">DKR-6</strain>
    </source>
</reference>
<dbReference type="Gene3D" id="3.30.565.10">
    <property type="entry name" value="Histidine kinase-like ATPase, C-terminal domain"/>
    <property type="match status" value="1"/>
</dbReference>
<dbReference type="Gene3D" id="3.30.450.40">
    <property type="match status" value="1"/>
</dbReference>
<sequence>MQTDQHSTKNVWNHYVYTRKIPRDVLRESIQRAWQRCDQVGASPFIMQARELTSAQAKELFEREGNLIQAAKPYMQALSQAAGDERHAAMLGDRNAVVIDVLGDEESVSGRQRVPGPGALLAEQQAGANGIGSPLAEGGYIELVGSEHFIEGFHPFTCQGLPLTGPNGEIAGVLSTSVRRVEASHRIREILYCAAHGIEAELIRRQLSMELQQMLGGETNDALLDRIQQDMVQMHGAARLRLEKAIRLVRANRHAEVTQLVEVANQLITRFRMQSQLWREIASAGTEEPRRHDLAQHAREMAALLATEAAVRGLDVVVHGTEPVPVHVDRRELQRTLFRAFLRAFESSPARSTLRIDVANDEQLALGTIRFSTAPDVIVAIDQKPRQFDSLRIGSFVIDKH</sequence>
<comment type="caution">
    <text evidence="1">The sequence shown here is derived from an EMBL/GenBank/DDBJ whole genome shotgun (WGS) entry which is preliminary data.</text>
</comment>
<evidence type="ECO:0000313" key="2">
    <source>
        <dbReference type="Proteomes" id="UP000622890"/>
    </source>
</evidence>
<dbReference type="EMBL" id="JAEPBG010000004">
    <property type="protein sequence ID" value="MBK4735332.1"/>
    <property type="molecule type" value="Genomic_DNA"/>
</dbReference>
<dbReference type="Proteomes" id="UP000622890">
    <property type="component" value="Unassembled WGS sequence"/>
</dbReference>
<dbReference type="RefSeq" id="WP_200592100.1">
    <property type="nucleotide sequence ID" value="NZ_JAEPBG010000004.1"/>
</dbReference>
<accession>A0A934SYN0</accession>
<protein>
    <recommendedName>
        <fullName evidence="3">GAF domain-containing protein</fullName>
    </recommendedName>
</protein>